<protein>
    <submittedName>
        <fullName evidence="2">Uncharacterized protein</fullName>
    </submittedName>
</protein>
<gene>
    <name evidence="2" type="ORF">APUU_80609A</name>
</gene>
<dbReference type="KEGG" id="apuu:APUU_80609A"/>
<feature type="compositionally biased region" description="Basic residues" evidence="1">
    <location>
        <begin position="440"/>
        <end position="453"/>
    </location>
</feature>
<dbReference type="Proteomes" id="UP000654913">
    <property type="component" value="Chromosome 8"/>
</dbReference>
<reference evidence="2" key="1">
    <citation type="submission" date="2021-01" db="EMBL/GenBank/DDBJ databases">
        <authorList>
            <consortium name="Aspergillus puulaauensis MK2 genome sequencing consortium"/>
            <person name="Kazuki M."/>
            <person name="Futagami T."/>
        </authorList>
    </citation>
    <scope>NUCLEOTIDE SEQUENCE</scope>
    <source>
        <strain evidence="2">MK2</strain>
    </source>
</reference>
<feature type="region of interest" description="Disordered" evidence="1">
    <location>
        <begin position="382"/>
        <end position="401"/>
    </location>
</feature>
<keyword evidence="3" id="KW-1185">Reference proteome</keyword>
<dbReference type="GeneID" id="64980303"/>
<dbReference type="EMBL" id="AP024450">
    <property type="protein sequence ID" value="BCS30306.1"/>
    <property type="molecule type" value="Genomic_DNA"/>
</dbReference>
<name>A0A7R7XZ13_9EURO</name>
<organism evidence="2 3">
    <name type="scientific">Aspergillus puulaauensis</name>
    <dbReference type="NCBI Taxonomy" id="1220207"/>
    <lineage>
        <taxon>Eukaryota</taxon>
        <taxon>Fungi</taxon>
        <taxon>Dikarya</taxon>
        <taxon>Ascomycota</taxon>
        <taxon>Pezizomycotina</taxon>
        <taxon>Eurotiomycetes</taxon>
        <taxon>Eurotiomycetidae</taxon>
        <taxon>Eurotiales</taxon>
        <taxon>Aspergillaceae</taxon>
        <taxon>Aspergillus</taxon>
    </lineage>
</organism>
<feature type="compositionally biased region" description="Polar residues" evidence="1">
    <location>
        <begin position="470"/>
        <end position="481"/>
    </location>
</feature>
<feature type="region of interest" description="Disordered" evidence="1">
    <location>
        <begin position="1"/>
        <end position="42"/>
    </location>
</feature>
<evidence type="ECO:0000313" key="2">
    <source>
        <dbReference type="EMBL" id="BCS30306.1"/>
    </source>
</evidence>
<evidence type="ECO:0000256" key="1">
    <source>
        <dbReference type="SAM" id="MobiDB-lite"/>
    </source>
</evidence>
<dbReference type="OrthoDB" id="5389734at2759"/>
<reference evidence="2" key="2">
    <citation type="submission" date="2021-02" db="EMBL/GenBank/DDBJ databases">
        <title>Aspergillus puulaauensis MK2 genome sequence.</title>
        <authorList>
            <person name="Futagami T."/>
            <person name="Mori K."/>
            <person name="Kadooka C."/>
            <person name="Tanaka T."/>
        </authorList>
    </citation>
    <scope>NUCLEOTIDE SEQUENCE</scope>
    <source>
        <strain evidence="2">MK2</strain>
    </source>
</reference>
<feature type="compositionally biased region" description="Basic and acidic residues" evidence="1">
    <location>
        <begin position="20"/>
        <end position="31"/>
    </location>
</feature>
<dbReference type="RefSeq" id="XP_041562492.1">
    <property type="nucleotide sequence ID" value="XM_041696909.1"/>
</dbReference>
<evidence type="ECO:0000313" key="3">
    <source>
        <dbReference type="Proteomes" id="UP000654913"/>
    </source>
</evidence>
<proteinExistence type="predicted"/>
<feature type="region of interest" description="Disordered" evidence="1">
    <location>
        <begin position="428"/>
        <end position="484"/>
    </location>
</feature>
<feature type="compositionally biased region" description="Low complexity" evidence="1">
    <location>
        <begin position="456"/>
        <end position="469"/>
    </location>
</feature>
<dbReference type="AlphaFoldDB" id="A0A7R7XZ13"/>
<accession>A0A7R7XZ13</accession>
<sequence length="658" mass="74366">MEGFSGSPRLSSTSAGPEVEQQRSESSDWGRRSGYLPPEHPISQLQGAFEESIYEASQGKGIDWVVDLDAQSRRRDLLERPQYERLCGRKWRQRPDERYHPFWKLSAQMSFGLHLLVQEKAKSDAVVLNILQAHVDQMDGFVSRTTEDFLIIQIDIRTRIQYLSLPLENLDDFDDMLVDRNFRLAMIDYNGKIERAIERFTMAIDDSLKDIQKGQEAIGGLWQYLGQSAKENAPLSGNLTAIYNSMLGNTEGWNSAFSKLRRKGVALQYAITQLSRAIIEMQRRVGVASRKDVVSFVQPQHPTPRISSFRGLFERGMSVSIPNSSPALEKPLPSDPVLGKKSSLRPRTRVHGAGRLAHQKSVPNLRATVTVGSGCLNEPVSDRARSVNGVPSKGSDSGSIFPRLSKTISRRLSRAKLTPRVADDIVENAPFRPSTSKTMKSFRKDRHVQHPRQRQQEPAQEPAQEPQPHSSTTKRPNTSSALAKGEAMRDQLLQYFKSDRVLDVWESVMEKEQKTDQTDSRKDGLWSKFQVKSSGMRSDDLSADLLSRDDIQKQMTWLDEESKNLNIYPLKPRPGAAPKFHTILEHISLQEHPKEEELRYVDAGYSLALETDESIITALPVFPLPPVRISSLQRLHLLTSISVWQIGRHVPHSPEILS</sequence>
<feature type="region of interest" description="Disordered" evidence="1">
    <location>
        <begin position="323"/>
        <end position="343"/>
    </location>
</feature>